<sequence>MKIKKIHIDNILSYDKETINLNNDLNIIVGANGSGKSNLMNIIIYILKRFCFRNYEISNVNGIERVGIKRYSIQQKNPLYGLSEDYFLQKHKLKEQEKSLIDLTISFEDNDLQNLIEIKNKKEIICEFLDKSIDNFRSMDDIYAVDKNQVKNFFEVNEYDLSIGRDLCLQIRETDNGWKIENNDEKYYIYMKYFSLILDILNLLNINHKIKNPFVFFEAYRNNSSETTKVGITEFDNHGYTNLQSWQNLLSLNYSIGTNSTYIMLATKKYGKLMRNAIEKSNGLQEFYSSSDYIRLKSFFKKFEYDINLKCISPENNIYQFYLLKDGLEFVGICGKKNLNNFKNVLDKLQIRYFYIGDFDNIYDFEELSYLFEIDVKKQKEDLKKKKNQTYAVLDLLDSIDKFIKNNNKENFDKLKNNYNLYNERFVKIKSNVSKGRNKKIID</sequence>
<protein>
    <submittedName>
        <fullName evidence="1">Protein containing RecF/RecN/SMC protein</fullName>
    </submittedName>
</protein>
<gene>
    <name evidence="1" type="ORF">OBE_17452</name>
</gene>
<dbReference type="Gene3D" id="3.40.50.300">
    <property type="entry name" value="P-loop containing nucleotide triphosphate hydrolases"/>
    <property type="match status" value="1"/>
</dbReference>
<proteinExistence type="predicted"/>
<dbReference type="GO" id="GO:0006302">
    <property type="term" value="P:double-strand break repair"/>
    <property type="evidence" value="ECO:0007669"/>
    <property type="project" value="InterPro"/>
</dbReference>
<accession>K1SAM4</accession>
<dbReference type="SUPFAM" id="SSF52540">
    <property type="entry name" value="P-loop containing nucleoside triphosphate hydrolases"/>
    <property type="match status" value="2"/>
</dbReference>
<reference evidence="1" key="1">
    <citation type="journal article" date="2013" name="Environ. Microbiol.">
        <title>Microbiota from the distal guts of lean and obese adolescents exhibit partial functional redundancy besides clear differences in community structure.</title>
        <authorList>
            <person name="Ferrer M."/>
            <person name="Ruiz A."/>
            <person name="Lanza F."/>
            <person name="Haange S.B."/>
            <person name="Oberbach A."/>
            <person name="Till H."/>
            <person name="Bargiela R."/>
            <person name="Campoy C."/>
            <person name="Segura M.T."/>
            <person name="Richter M."/>
            <person name="von Bergen M."/>
            <person name="Seifert J."/>
            <person name="Suarez A."/>
        </authorList>
    </citation>
    <scope>NUCLEOTIDE SEQUENCE</scope>
</reference>
<feature type="non-terminal residue" evidence="1">
    <location>
        <position position="443"/>
    </location>
</feature>
<organism evidence="1">
    <name type="scientific">human gut metagenome</name>
    <dbReference type="NCBI Taxonomy" id="408170"/>
    <lineage>
        <taxon>unclassified sequences</taxon>
        <taxon>metagenomes</taxon>
        <taxon>organismal metagenomes</taxon>
    </lineage>
</organism>
<name>K1SAM4_9ZZZZ</name>
<comment type="caution">
    <text evidence="1">The sequence shown here is derived from an EMBL/GenBank/DDBJ whole genome shotgun (WGS) entry which is preliminary data.</text>
</comment>
<evidence type="ECO:0000313" key="1">
    <source>
        <dbReference type="EMBL" id="EKC44491.1"/>
    </source>
</evidence>
<dbReference type="GO" id="GO:0016887">
    <property type="term" value="F:ATP hydrolysis activity"/>
    <property type="evidence" value="ECO:0007669"/>
    <property type="project" value="InterPro"/>
</dbReference>
<dbReference type="EMBL" id="AJWZ01011646">
    <property type="protein sequence ID" value="EKC44491.1"/>
    <property type="molecule type" value="Genomic_DNA"/>
</dbReference>
<dbReference type="AlphaFoldDB" id="K1SAM4"/>
<dbReference type="InterPro" id="IPR027417">
    <property type="entry name" value="P-loop_NTPase"/>
</dbReference>